<comment type="caution">
    <text evidence="1">The sequence shown here is derived from an EMBL/GenBank/DDBJ whole genome shotgun (WGS) entry which is preliminary data.</text>
</comment>
<evidence type="ECO:0000313" key="1">
    <source>
        <dbReference type="EMBL" id="KAJ9124064.1"/>
    </source>
</evidence>
<accession>A0ACC2XL19</accession>
<evidence type="ECO:0000313" key="2">
    <source>
        <dbReference type="Proteomes" id="UP001243375"/>
    </source>
</evidence>
<keyword evidence="2" id="KW-1185">Reference proteome</keyword>
<reference evidence="1" key="1">
    <citation type="submission" date="2023-04" db="EMBL/GenBank/DDBJ databases">
        <title>Draft Genome sequencing of Naganishia species isolated from polar environments using Oxford Nanopore Technology.</title>
        <authorList>
            <person name="Leo P."/>
            <person name="Venkateswaran K."/>
        </authorList>
    </citation>
    <scope>NUCLEOTIDE SEQUENCE</scope>
    <source>
        <strain evidence="1">MNA-CCFEE 5425</strain>
    </source>
</reference>
<gene>
    <name evidence="1" type="ORF">QFC22_000857</name>
</gene>
<name>A0ACC2XL19_9TREE</name>
<dbReference type="EMBL" id="JASBWU010000002">
    <property type="protein sequence ID" value="KAJ9124064.1"/>
    <property type="molecule type" value="Genomic_DNA"/>
</dbReference>
<sequence>MEAVEQQCGLAKHHIEEQEENRVHEIRDIFAELGLEDGNGDGGLVMAKHARNKRVSPKPTGQTPGTHELTCSDILRSDLEWESLEPEEPRSIADPDKLVKARRVRFDHFDTSPLADDPHSFRLKDALCGDDVAVPHYLSEDEEGRFVEREDFHEREYYYRKHTGRATYKVDQALELRDLFYITNALRLAAIVLDEHVRQNKRGALKPTFRGPIECWLKNWDAPRWPKIKPVNDTNKEGKDEIRDLTVTTTPPGSATSQLSFENEMLDEEKYPGLWQAVRRVYQEQVIHRPDEATLLVVGGDYDKIVKSSNQPGRRITHADPPLAASNTSYFPDGAPASDDADDGDRDAGYAFHSEAEIQSYQAETEAIL</sequence>
<dbReference type="Proteomes" id="UP001243375">
    <property type="component" value="Unassembled WGS sequence"/>
</dbReference>
<protein>
    <submittedName>
        <fullName evidence="1">Uncharacterized protein</fullName>
    </submittedName>
</protein>
<proteinExistence type="predicted"/>
<organism evidence="1 2">
    <name type="scientific">Naganishia vaughanmartiniae</name>
    <dbReference type="NCBI Taxonomy" id="1424756"/>
    <lineage>
        <taxon>Eukaryota</taxon>
        <taxon>Fungi</taxon>
        <taxon>Dikarya</taxon>
        <taxon>Basidiomycota</taxon>
        <taxon>Agaricomycotina</taxon>
        <taxon>Tremellomycetes</taxon>
        <taxon>Filobasidiales</taxon>
        <taxon>Filobasidiaceae</taxon>
        <taxon>Naganishia</taxon>
    </lineage>
</organism>